<sequence length="550" mass="64456">MPRKLVKQPKKVIVTNDFVDIFVEIINTLSSVGYHRARVTHVTPYDKIVGGISWMLSVFHPFVCGEEWVFREWDPKPNNVKQLEVNQIVRAMKMMENAIPVTHDDFIMANMAAQRDIVLWLANKVKESDKKEQRYKHFLECFNKMFTDEEAATNELMYNFRLQERPTRNNQIDLFDISIIRDNLVTGWMVLAEFINYESTGKRIFRKFDLREDLAAQQVCEWREINRAKLKEIAERTVLNLQCGDDKVFANKMASWIENLKLADLMTQTESRVLLECRKYYADQKEYSTLKEKSRSIQQTLYQRVDVAKVQLFINDAITRINTLHQAISVDLNVMAGETYSEASENKSKDLQKKLHVLTELVSTIQEAFRAFCNAREQRDKDEPNSKKNGDEIDEKLAEDCLMVNRELDGTLILVKCLRPENKKPTSTIVNVFYSFVTDVRSQWTNWHWKAKMLSEQRREMQLKLQKLQLAESRIQRETRYGKLEEEEIKQLDALLSSAKKDFDLWEKESPEFQRLHPSDGSNKDVKPEITLISSSGRKIATRANKFTRP</sequence>
<name>A0A1I7TRC0_9PELO</name>
<keyword evidence="1" id="KW-0175">Coiled coil</keyword>
<protein>
    <submittedName>
        <fullName evidence="4">Coiled-coil domain-containing protein 93</fullName>
    </submittedName>
</protein>
<dbReference type="InterPro" id="IPR039116">
    <property type="entry name" value="CCDC93"/>
</dbReference>
<dbReference type="PANTHER" id="PTHR16441">
    <property type="entry name" value="FIDIPIDINE"/>
    <property type="match status" value="1"/>
</dbReference>
<dbReference type="STRING" id="1561998.A0A1I7TRC0"/>
<dbReference type="PANTHER" id="PTHR16441:SF9">
    <property type="entry name" value="COILED-COIL DOMAIN-CONTAINING PROTEIN 93"/>
    <property type="match status" value="1"/>
</dbReference>
<dbReference type="InterPro" id="IPR048747">
    <property type="entry name" value="CCDC93_N"/>
</dbReference>
<dbReference type="Proteomes" id="UP000095282">
    <property type="component" value="Unplaced"/>
</dbReference>
<dbReference type="WBParaSite" id="Csp11.Scaffold629.g10996.t1">
    <property type="protein sequence ID" value="Csp11.Scaffold629.g10996.t1"/>
    <property type="gene ID" value="Csp11.Scaffold629.g10996"/>
</dbReference>
<dbReference type="GO" id="GO:0006893">
    <property type="term" value="P:Golgi to plasma membrane transport"/>
    <property type="evidence" value="ECO:0007669"/>
    <property type="project" value="TreeGrafter"/>
</dbReference>
<keyword evidence="3" id="KW-1185">Reference proteome</keyword>
<dbReference type="Pfam" id="PF21673">
    <property type="entry name" value="CCDC93_N"/>
    <property type="match status" value="1"/>
</dbReference>
<evidence type="ECO:0000259" key="2">
    <source>
        <dbReference type="Pfam" id="PF21673"/>
    </source>
</evidence>
<dbReference type="AlphaFoldDB" id="A0A1I7TRC0"/>
<evidence type="ECO:0000313" key="3">
    <source>
        <dbReference type="Proteomes" id="UP000095282"/>
    </source>
</evidence>
<evidence type="ECO:0000313" key="4">
    <source>
        <dbReference type="WBParaSite" id="Csp11.Scaffold629.g10996.t1"/>
    </source>
</evidence>
<feature type="domain" description="CCDC93 N-terminal" evidence="2">
    <location>
        <begin position="24"/>
        <end position="127"/>
    </location>
</feature>
<organism evidence="3 4">
    <name type="scientific">Caenorhabditis tropicalis</name>
    <dbReference type="NCBI Taxonomy" id="1561998"/>
    <lineage>
        <taxon>Eukaryota</taxon>
        <taxon>Metazoa</taxon>
        <taxon>Ecdysozoa</taxon>
        <taxon>Nematoda</taxon>
        <taxon>Chromadorea</taxon>
        <taxon>Rhabditida</taxon>
        <taxon>Rhabditina</taxon>
        <taxon>Rhabditomorpha</taxon>
        <taxon>Rhabditoidea</taxon>
        <taxon>Rhabditidae</taxon>
        <taxon>Peloderinae</taxon>
        <taxon>Caenorhabditis</taxon>
    </lineage>
</organism>
<accession>A0A1I7TRC0</accession>
<proteinExistence type="predicted"/>
<evidence type="ECO:0000256" key="1">
    <source>
        <dbReference type="SAM" id="Coils"/>
    </source>
</evidence>
<reference evidence="4" key="1">
    <citation type="submission" date="2016-11" db="UniProtKB">
        <authorList>
            <consortium name="WormBaseParasite"/>
        </authorList>
    </citation>
    <scope>IDENTIFICATION</scope>
</reference>
<feature type="coiled-coil region" evidence="1">
    <location>
        <begin position="451"/>
        <end position="509"/>
    </location>
</feature>
<dbReference type="eggNOG" id="KOG2701">
    <property type="taxonomic scope" value="Eukaryota"/>
</dbReference>